<dbReference type="InterPro" id="IPR036291">
    <property type="entry name" value="NAD(P)-bd_dom_sf"/>
</dbReference>
<dbReference type="InterPro" id="IPR002328">
    <property type="entry name" value="ADH_Zn_CS"/>
</dbReference>
<dbReference type="Pfam" id="PF00107">
    <property type="entry name" value="ADH_zinc_N"/>
    <property type="match status" value="1"/>
</dbReference>
<dbReference type="GO" id="GO:0008270">
    <property type="term" value="F:zinc ion binding"/>
    <property type="evidence" value="ECO:0007669"/>
    <property type="project" value="InterPro"/>
</dbReference>
<keyword evidence="3" id="KW-0560">Oxidoreductase</keyword>
<dbReference type="AlphaFoldDB" id="A0A6J7XVS2"/>
<dbReference type="Pfam" id="PF08240">
    <property type="entry name" value="ADH_N"/>
    <property type="match status" value="1"/>
</dbReference>
<dbReference type="PANTHER" id="PTHR43401:SF2">
    <property type="entry name" value="L-THREONINE 3-DEHYDROGENASE"/>
    <property type="match status" value="1"/>
</dbReference>
<dbReference type="SUPFAM" id="SSF51735">
    <property type="entry name" value="NAD(P)-binding Rossmann-fold domains"/>
    <property type="match status" value="1"/>
</dbReference>
<evidence type="ECO:0000259" key="5">
    <source>
        <dbReference type="Pfam" id="PF08240"/>
    </source>
</evidence>
<sequence>MRAFVITAPQQSTVIDIPDVHPNPGDVLVEVERVGICGTDVEFFNGEMAYLHSGNAHYPIRIGHEWTGRVIEVGDQSDSHWLGKRVTGDTMLGCRKCARCIGGYQYLCEDRFEIGIRNDYAGALAEQLIVPTLALHEIPNSLDETIGAMVEPGGNSLRAFMATQVTPSERLLILGPGTIGLLCAQFAMAQGVEVHLAGRQGRSLEFAKNFGVASVSTSDHIPDTNFHGVIDATFDEAMPAKALDLVEPGRRVVYIGISHKPSLIDTRELVLRDITAVGILSASPGLAQTIEIFSQGSVDPRPLVADVVGLSEAGKVLSGWRPDGAGAGPKIHIDPRK</sequence>
<evidence type="ECO:0000256" key="3">
    <source>
        <dbReference type="ARBA" id="ARBA00023002"/>
    </source>
</evidence>
<accession>A0A6J7XVS2</accession>
<dbReference type="InterPro" id="IPR013154">
    <property type="entry name" value="ADH-like_N"/>
</dbReference>
<keyword evidence="2" id="KW-0862">Zinc</keyword>
<dbReference type="GO" id="GO:0016491">
    <property type="term" value="F:oxidoreductase activity"/>
    <property type="evidence" value="ECO:0007669"/>
    <property type="project" value="UniProtKB-KW"/>
</dbReference>
<evidence type="ECO:0000256" key="1">
    <source>
        <dbReference type="ARBA" id="ARBA00022723"/>
    </source>
</evidence>
<proteinExistence type="predicted"/>
<feature type="domain" description="Alcohol dehydrogenase-like N-terminal" evidence="5">
    <location>
        <begin position="24"/>
        <end position="139"/>
    </location>
</feature>
<gene>
    <name evidence="6" type="ORF">UFOPK3554_00916</name>
</gene>
<keyword evidence="1" id="KW-0479">Metal-binding</keyword>
<dbReference type="Gene3D" id="3.40.50.720">
    <property type="entry name" value="NAD(P)-binding Rossmann-like Domain"/>
    <property type="match status" value="1"/>
</dbReference>
<evidence type="ECO:0000256" key="2">
    <source>
        <dbReference type="ARBA" id="ARBA00022833"/>
    </source>
</evidence>
<organism evidence="6">
    <name type="scientific">freshwater metagenome</name>
    <dbReference type="NCBI Taxonomy" id="449393"/>
    <lineage>
        <taxon>unclassified sequences</taxon>
        <taxon>metagenomes</taxon>
        <taxon>ecological metagenomes</taxon>
    </lineage>
</organism>
<name>A0A6J7XVS2_9ZZZZ</name>
<evidence type="ECO:0000313" key="6">
    <source>
        <dbReference type="EMBL" id="CAB5240558.1"/>
    </source>
</evidence>
<dbReference type="SUPFAM" id="SSF50129">
    <property type="entry name" value="GroES-like"/>
    <property type="match status" value="1"/>
</dbReference>
<reference evidence="6" key="1">
    <citation type="submission" date="2020-05" db="EMBL/GenBank/DDBJ databases">
        <authorList>
            <person name="Chiriac C."/>
            <person name="Salcher M."/>
            <person name="Ghai R."/>
            <person name="Kavagutti S V."/>
        </authorList>
    </citation>
    <scope>NUCLEOTIDE SEQUENCE</scope>
</reference>
<dbReference type="PANTHER" id="PTHR43401">
    <property type="entry name" value="L-THREONINE 3-DEHYDROGENASE"/>
    <property type="match status" value="1"/>
</dbReference>
<dbReference type="Gene3D" id="3.90.180.10">
    <property type="entry name" value="Medium-chain alcohol dehydrogenases, catalytic domain"/>
    <property type="match status" value="1"/>
</dbReference>
<dbReference type="EMBL" id="CAFBSG010000012">
    <property type="protein sequence ID" value="CAB5240558.1"/>
    <property type="molecule type" value="Genomic_DNA"/>
</dbReference>
<dbReference type="InterPro" id="IPR013149">
    <property type="entry name" value="ADH-like_C"/>
</dbReference>
<dbReference type="InterPro" id="IPR011032">
    <property type="entry name" value="GroES-like_sf"/>
</dbReference>
<dbReference type="PROSITE" id="PS00059">
    <property type="entry name" value="ADH_ZINC"/>
    <property type="match status" value="1"/>
</dbReference>
<dbReference type="InterPro" id="IPR050129">
    <property type="entry name" value="Zn_alcohol_dh"/>
</dbReference>
<evidence type="ECO:0000259" key="4">
    <source>
        <dbReference type="Pfam" id="PF00107"/>
    </source>
</evidence>
<feature type="domain" description="Alcohol dehydrogenase-like C-terminal" evidence="4">
    <location>
        <begin position="179"/>
        <end position="283"/>
    </location>
</feature>
<protein>
    <submittedName>
        <fullName evidence="6">Unannotated protein</fullName>
    </submittedName>
</protein>